<sequence>MAAPLCVEAGLLKKLIKMPLSFAS</sequence>
<reference evidence="1" key="1">
    <citation type="submission" date="2018-05" db="EMBL/GenBank/DDBJ databases">
        <authorList>
            <person name="Lanie J.A."/>
            <person name="Ng W.-L."/>
            <person name="Kazmierczak K.M."/>
            <person name="Andrzejewski T.M."/>
            <person name="Davidsen T.M."/>
            <person name="Wayne K.J."/>
            <person name="Tettelin H."/>
            <person name="Glass J.I."/>
            <person name="Rusch D."/>
            <person name="Podicherti R."/>
            <person name="Tsui H.-C.T."/>
            <person name="Winkler M.E."/>
        </authorList>
    </citation>
    <scope>NUCLEOTIDE SEQUENCE</scope>
</reference>
<dbReference type="AlphaFoldDB" id="A0A382LU92"/>
<protein>
    <submittedName>
        <fullName evidence="1">Uncharacterized protein</fullName>
    </submittedName>
</protein>
<accession>A0A382LU92</accession>
<evidence type="ECO:0000313" key="1">
    <source>
        <dbReference type="EMBL" id="SVC40289.1"/>
    </source>
</evidence>
<organism evidence="1">
    <name type="scientific">marine metagenome</name>
    <dbReference type="NCBI Taxonomy" id="408172"/>
    <lineage>
        <taxon>unclassified sequences</taxon>
        <taxon>metagenomes</taxon>
        <taxon>ecological metagenomes</taxon>
    </lineage>
</organism>
<proteinExistence type="predicted"/>
<dbReference type="EMBL" id="UINC01089305">
    <property type="protein sequence ID" value="SVC40289.1"/>
    <property type="molecule type" value="Genomic_DNA"/>
</dbReference>
<name>A0A382LU92_9ZZZZ</name>
<gene>
    <name evidence="1" type="ORF">METZ01_LOCUS293143</name>
</gene>